<organism evidence="1 2">
    <name type="scientific">Phytophthora fragariaefolia</name>
    <dbReference type="NCBI Taxonomy" id="1490495"/>
    <lineage>
        <taxon>Eukaryota</taxon>
        <taxon>Sar</taxon>
        <taxon>Stramenopiles</taxon>
        <taxon>Oomycota</taxon>
        <taxon>Peronosporomycetes</taxon>
        <taxon>Peronosporales</taxon>
        <taxon>Peronosporaceae</taxon>
        <taxon>Phytophthora</taxon>
    </lineage>
</organism>
<sequence>MSRCRTTAASVVSCVMRKQEPKTGYSNLFDHVIKRHPDFVATMMASGANNATLVSFIDQKSQMVFCWIDWITACNLPFSWCEDGTAIKYTTLAHISTEMLLKYATLVIREVEIDIG</sequence>
<accession>A0A9W6XQ91</accession>
<comment type="caution">
    <text evidence="1">The sequence shown here is derived from an EMBL/GenBank/DDBJ whole genome shotgun (WGS) entry which is preliminary data.</text>
</comment>
<keyword evidence="2" id="KW-1185">Reference proteome</keyword>
<gene>
    <name evidence="1" type="ORF">Pfra01_001462300</name>
</gene>
<dbReference type="AlphaFoldDB" id="A0A9W6XQ91"/>
<dbReference type="OrthoDB" id="118900at2759"/>
<proteinExistence type="predicted"/>
<dbReference type="EMBL" id="BSXT01001528">
    <property type="protein sequence ID" value="GMF43345.1"/>
    <property type="molecule type" value="Genomic_DNA"/>
</dbReference>
<evidence type="ECO:0000313" key="1">
    <source>
        <dbReference type="EMBL" id="GMF43345.1"/>
    </source>
</evidence>
<name>A0A9W6XQ91_9STRA</name>
<reference evidence="1" key="1">
    <citation type="submission" date="2023-04" db="EMBL/GenBank/DDBJ databases">
        <title>Phytophthora fragariaefolia NBRC 109709.</title>
        <authorList>
            <person name="Ichikawa N."/>
            <person name="Sato H."/>
            <person name="Tonouchi N."/>
        </authorList>
    </citation>
    <scope>NUCLEOTIDE SEQUENCE</scope>
    <source>
        <strain evidence="1">NBRC 109709</strain>
    </source>
</reference>
<protein>
    <submittedName>
        <fullName evidence="1">Unnamed protein product</fullName>
    </submittedName>
</protein>
<dbReference type="Proteomes" id="UP001165121">
    <property type="component" value="Unassembled WGS sequence"/>
</dbReference>
<evidence type="ECO:0000313" key="2">
    <source>
        <dbReference type="Proteomes" id="UP001165121"/>
    </source>
</evidence>